<dbReference type="STRING" id="947166.A0A1D1WA89"/>
<dbReference type="EMBL" id="BDGG01000016">
    <property type="protein sequence ID" value="GAV08139.1"/>
    <property type="molecule type" value="Genomic_DNA"/>
</dbReference>
<dbReference type="OrthoDB" id="6500565at2759"/>
<dbReference type="InterPro" id="IPR012337">
    <property type="entry name" value="RNaseH-like_sf"/>
</dbReference>
<dbReference type="SMART" id="SM00950">
    <property type="entry name" value="Piwi"/>
    <property type="match status" value="1"/>
</dbReference>
<sequence>MDLVNKLMQEGHQCGMNWSGALEPYEMPSGNDWKTQDTFMMERLGIDVVKKMRPGFIFAIFDRGADRQYSDFKSGMDNFFGIPGQGLLCDTVERSPRGCVENIMYKVNVKFGGNNNQLTENTLNSLKLLHRLFMVVGISLSHGKTKDDKAKCSYAGFVGSMDDSFLRWSTETASVVSNEALLPDISGQMERLLQTYKENVGNFPEVMAVYRDGVTHTHENELHGNDILCLRKTFTKLGITVELVLIVVNMMHRTRFFRKPNADSMGEPIYSKDNIPPGLIVDDVVVDPFGDDFYLASHRGLLGTSRPIRYHILNQRRYDQHYA</sequence>
<feature type="domain" description="Piwi" evidence="1">
    <location>
        <begin position="56"/>
        <end position="313"/>
    </location>
</feature>
<dbReference type="InterPro" id="IPR003165">
    <property type="entry name" value="Piwi"/>
</dbReference>
<reference evidence="2 3" key="1">
    <citation type="journal article" date="2016" name="Nat. Commun.">
        <title>Extremotolerant tardigrade genome and improved radiotolerance of human cultured cells by tardigrade-unique protein.</title>
        <authorList>
            <person name="Hashimoto T."/>
            <person name="Horikawa D.D."/>
            <person name="Saito Y."/>
            <person name="Kuwahara H."/>
            <person name="Kozuka-Hata H."/>
            <person name="Shin-I T."/>
            <person name="Minakuchi Y."/>
            <person name="Ohishi K."/>
            <person name="Motoyama A."/>
            <person name="Aizu T."/>
            <person name="Enomoto A."/>
            <person name="Kondo K."/>
            <person name="Tanaka S."/>
            <person name="Hara Y."/>
            <person name="Koshikawa S."/>
            <person name="Sagara H."/>
            <person name="Miura T."/>
            <person name="Yokobori S."/>
            <person name="Miyagawa K."/>
            <person name="Suzuki Y."/>
            <person name="Kubo T."/>
            <person name="Oyama M."/>
            <person name="Kohara Y."/>
            <person name="Fujiyama A."/>
            <person name="Arakawa K."/>
            <person name="Katayama T."/>
            <person name="Toyoda A."/>
            <person name="Kunieda T."/>
        </authorList>
    </citation>
    <scope>NUCLEOTIDE SEQUENCE [LARGE SCALE GENOMIC DNA]</scope>
    <source>
        <strain evidence="2 3">YOKOZUNA-1</strain>
    </source>
</reference>
<comment type="caution">
    <text evidence="2">The sequence shown here is derived from an EMBL/GenBank/DDBJ whole genome shotgun (WGS) entry which is preliminary data.</text>
</comment>
<evidence type="ECO:0000313" key="3">
    <source>
        <dbReference type="Proteomes" id="UP000186922"/>
    </source>
</evidence>
<proteinExistence type="predicted"/>
<dbReference type="PANTHER" id="PTHR22891">
    <property type="entry name" value="EUKARYOTIC TRANSLATION INITIATION FACTOR 2C"/>
    <property type="match status" value="1"/>
</dbReference>
<dbReference type="GO" id="GO:0003676">
    <property type="term" value="F:nucleic acid binding"/>
    <property type="evidence" value="ECO:0007669"/>
    <property type="project" value="InterPro"/>
</dbReference>
<protein>
    <recommendedName>
        <fullName evidence="1">Piwi domain-containing protein</fullName>
    </recommendedName>
</protein>
<dbReference type="Proteomes" id="UP000186922">
    <property type="component" value="Unassembled WGS sequence"/>
</dbReference>
<keyword evidence="3" id="KW-1185">Reference proteome</keyword>
<accession>A0A1D1WA89</accession>
<dbReference type="InterPro" id="IPR036397">
    <property type="entry name" value="RNaseH_sf"/>
</dbReference>
<dbReference type="Gene3D" id="3.40.50.2300">
    <property type="match status" value="1"/>
</dbReference>
<dbReference type="PROSITE" id="PS50822">
    <property type="entry name" value="PIWI"/>
    <property type="match status" value="1"/>
</dbReference>
<gene>
    <name evidence="2" type="primary">RvY_17876</name>
    <name evidence="2" type="synonym">RvY_17876.1</name>
    <name evidence="2" type="ORF">RvY_17876-1</name>
</gene>
<organism evidence="2 3">
    <name type="scientific">Ramazzottius varieornatus</name>
    <name type="common">Water bear</name>
    <name type="synonym">Tardigrade</name>
    <dbReference type="NCBI Taxonomy" id="947166"/>
    <lineage>
        <taxon>Eukaryota</taxon>
        <taxon>Metazoa</taxon>
        <taxon>Ecdysozoa</taxon>
        <taxon>Tardigrada</taxon>
        <taxon>Eutardigrada</taxon>
        <taxon>Parachela</taxon>
        <taxon>Hypsibioidea</taxon>
        <taxon>Ramazzottiidae</taxon>
        <taxon>Ramazzottius</taxon>
    </lineage>
</organism>
<evidence type="ECO:0000259" key="1">
    <source>
        <dbReference type="PROSITE" id="PS50822"/>
    </source>
</evidence>
<dbReference type="AlphaFoldDB" id="A0A1D1WA89"/>
<dbReference type="Pfam" id="PF02171">
    <property type="entry name" value="Piwi"/>
    <property type="match status" value="1"/>
</dbReference>
<name>A0A1D1WA89_RAMVA</name>
<dbReference type="SUPFAM" id="SSF53098">
    <property type="entry name" value="Ribonuclease H-like"/>
    <property type="match status" value="1"/>
</dbReference>
<dbReference type="Gene3D" id="3.30.420.10">
    <property type="entry name" value="Ribonuclease H-like superfamily/Ribonuclease H"/>
    <property type="match status" value="1"/>
</dbReference>
<evidence type="ECO:0000313" key="2">
    <source>
        <dbReference type="EMBL" id="GAV08139.1"/>
    </source>
</evidence>